<reference evidence="9" key="1">
    <citation type="submission" date="2016-11" db="EMBL/GenBank/DDBJ databases">
        <title>Actinomyces gypaetusis sp. nov. isolated from Gypaetus barbatus in Qinghai Tibet Plateau China.</title>
        <authorList>
            <person name="Meng X."/>
        </authorList>
    </citation>
    <scope>NUCLEOTIDE SEQUENCE [LARGE SCALE GENOMIC DNA]</scope>
    <source>
        <strain evidence="9">DSM 15383</strain>
    </source>
</reference>
<evidence type="ECO:0000256" key="6">
    <source>
        <dbReference type="SAM" id="MobiDB-lite"/>
    </source>
</evidence>
<name>A0A1Q5PSK4_9ACTO</name>
<dbReference type="PANTHER" id="PTHR30474:SF3">
    <property type="entry name" value="PEPTIDOGLYCAN GLYCOSYLTRANSFERASE RODA"/>
    <property type="match status" value="1"/>
</dbReference>
<gene>
    <name evidence="8" type="ORF">BM477_00830</name>
</gene>
<feature type="transmembrane region" description="Helical" evidence="7">
    <location>
        <begin position="111"/>
        <end position="129"/>
    </location>
</feature>
<evidence type="ECO:0000256" key="4">
    <source>
        <dbReference type="ARBA" id="ARBA00022989"/>
    </source>
</evidence>
<feature type="transmembrane region" description="Helical" evidence="7">
    <location>
        <begin position="413"/>
        <end position="435"/>
    </location>
</feature>
<evidence type="ECO:0000256" key="5">
    <source>
        <dbReference type="ARBA" id="ARBA00023136"/>
    </source>
</evidence>
<feature type="transmembrane region" description="Helical" evidence="7">
    <location>
        <begin position="262"/>
        <end position="282"/>
    </location>
</feature>
<dbReference type="PANTHER" id="PTHR30474">
    <property type="entry name" value="CELL CYCLE PROTEIN"/>
    <property type="match status" value="1"/>
</dbReference>
<evidence type="ECO:0000256" key="7">
    <source>
        <dbReference type="SAM" id="Phobius"/>
    </source>
</evidence>
<evidence type="ECO:0000256" key="3">
    <source>
        <dbReference type="ARBA" id="ARBA00022960"/>
    </source>
</evidence>
<keyword evidence="9" id="KW-1185">Reference proteome</keyword>
<comment type="caution">
    <text evidence="8">The sequence shown here is derived from an EMBL/GenBank/DDBJ whole genome shotgun (WGS) entry which is preliminary data.</text>
</comment>
<keyword evidence="5 7" id="KW-0472">Membrane</keyword>
<feature type="transmembrane region" description="Helical" evidence="7">
    <location>
        <begin position="387"/>
        <end position="407"/>
    </location>
</feature>
<keyword evidence="8" id="KW-0132">Cell division</keyword>
<dbReference type="InterPro" id="IPR001182">
    <property type="entry name" value="FtsW/RodA"/>
</dbReference>
<dbReference type="GO" id="GO:0051301">
    <property type="term" value="P:cell division"/>
    <property type="evidence" value="ECO:0007669"/>
    <property type="project" value="UniProtKB-KW"/>
</dbReference>
<keyword evidence="4 7" id="KW-1133">Transmembrane helix</keyword>
<feature type="transmembrane region" description="Helical" evidence="7">
    <location>
        <begin position="218"/>
        <end position="235"/>
    </location>
</feature>
<feature type="transmembrane region" description="Helical" evidence="7">
    <location>
        <begin position="241"/>
        <end position="257"/>
    </location>
</feature>
<dbReference type="RefSeq" id="WP_075360784.1">
    <property type="nucleotide sequence ID" value="NZ_MPDM01000001.1"/>
</dbReference>
<evidence type="ECO:0000256" key="1">
    <source>
        <dbReference type="ARBA" id="ARBA00004141"/>
    </source>
</evidence>
<comment type="subcellular location">
    <subcellularLocation>
        <location evidence="1">Membrane</location>
        <topology evidence="1">Multi-pass membrane protein</topology>
    </subcellularLocation>
</comment>
<feature type="transmembrane region" description="Helical" evidence="7">
    <location>
        <begin position="141"/>
        <end position="159"/>
    </location>
</feature>
<keyword evidence="3" id="KW-0133">Cell shape</keyword>
<dbReference type="GO" id="GO:0032153">
    <property type="term" value="C:cell division site"/>
    <property type="evidence" value="ECO:0007669"/>
    <property type="project" value="TreeGrafter"/>
</dbReference>
<dbReference type="AlphaFoldDB" id="A0A1Q5PSK4"/>
<evidence type="ECO:0000313" key="8">
    <source>
        <dbReference type="EMBL" id="OKL50546.1"/>
    </source>
</evidence>
<dbReference type="GO" id="GO:0008360">
    <property type="term" value="P:regulation of cell shape"/>
    <property type="evidence" value="ECO:0007669"/>
    <property type="project" value="UniProtKB-KW"/>
</dbReference>
<keyword evidence="8" id="KW-0131">Cell cycle</keyword>
<feature type="transmembrane region" description="Helical" evidence="7">
    <location>
        <begin position="74"/>
        <end position="91"/>
    </location>
</feature>
<keyword evidence="2 7" id="KW-0812">Transmembrane</keyword>
<dbReference type="OrthoDB" id="9812661at2"/>
<dbReference type="Pfam" id="PF01098">
    <property type="entry name" value="FTSW_RODA_SPOVE"/>
    <property type="match status" value="1"/>
</dbReference>
<dbReference type="GO" id="GO:0015648">
    <property type="term" value="F:lipid-linked peptidoglycan transporter activity"/>
    <property type="evidence" value="ECO:0007669"/>
    <property type="project" value="TreeGrafter"/>
</dbReference>
<dbReference type="STRING" id="156892.BM477_00830"/>
<evidence type="ECO:0000313" key="9">
    <source>
        <dbReference type="Proteomes" id="UP000186465"/>
    </source>
</evidence>
<feature type="region of interest" description="Disordered" evidence="6">
    <location>
        <begin position="466"/>
        <end position="486"/>
    </location>
</feature>
<accession>A0A1Q5PSK4</accession>
<feature type="transmembrane region" description="Helical" evidence="7">
    <location>
        <begin position="350"/>
        <end position="366"/>
    </location>
</feature>
<proteinExistence type="predicted"/>
<dbReference type="EMBL" id="MPDM01000001">
    <property type="protein sequence ID" value="OKL50546.1"/>
    <property type="molecule type" value="Genomic_DNA"/>
</dbReference>
<dbReference type="Proteomes" id="UP000186465">
    <property type="component" value="Unassembled WGS sequence"/>
</dbReference>
<feature type="transmembrane region" description="Helical" evidence="7">
    <location>
        <begin position="48"/>
        <end position="67"/>
    </location>
</feature>
<dbReference type="GO" id="GO:0005886">
    <property type="term" value="C:plasma membrane"/>
    <property type="evidence" value="ECO:0007669"/>
    <property type="project" value="TreeGrafter"/>
</dbReference>
<feature type="transmembrane region" description="Helical" evidence="7">
    <location>
        <begin position="179"/>
        <end position="197"/>
    </location>
</feature>
<feature type="transmembrane region" description="Helical" evidence="7">
    <location>
        <begin position="17"/>
        <end position="36"/>
    </location>
</feature>
<organism evidence="8 9">
    <name type="scientific">Boudabousia marimammalium</name>
    <dbReference type="NCBI Taxonomy" id="156892"/>
    <lineage>
        <taxon>Bacteria</taxon>
        <taxon>Bacillati</taxon>
        <taxon>Actinomycetota</taxon>
        <taxon>Actinomycetes</taxon>
        <taxon>Actinomycetales</taxon>
        <taxon>Actinomycetaceae</taxon>
        <taxon>Boudabousia</taxon>
    </lineage>
</organism>
<sequence length="486" mass="52328">MATISVRPARPGRLPELFLMFMAVLIGVGGYAATAYSRTGTLPQGFTTHIAAFLGLAVVASVLVKIYAPYADPVIMPVAVALNGLGLAMIYRLDQSYIEAGKTLYVTGTRQLTWTFLGIGVAALILILLTSHRRLRTTPLLWMILSLILLVSPLIPFIGRSINGATIWVKIGPISGQPAELAKVTLAIAFAGYLVAYRDRLTLGGKKFLGIRLPRLQDLGPLVIVWAMSIVVLVLQRDLGTSLLLFGLFVAMLYVATDRVSWIVLGLTMFFGAAAVAVQYISHVGARITVWLHTFDPDVYSAPRGSWQLAQAQFGMASGGMFGYGWGRGYPTEVYAAHSDMILASFGEELGLTGLLAIFMLYLILLERGMRAAVSVRDGFGKLLATGLTFSIAFQLFVVGGGILRIIPLTGLTAPFLAAGGSSLVSSWIIVALLLRLSDAARRPAEDPLTSTRSVQKLSNWWKKRQAEGAEEDANTDSDVAAEVMS</sequence>
<protein>
    <submittedName>
        <fullName evidence="8">Cell division protein</fullName>
    </submittedName>
</protein>
<evidence type="ECO:0000256" key="2">
    <source>
        <dbReference type="ARBA" id="ARBA00022692"/>
    </source>
</evidence>